<comment type="pathway">
    <text evidence="1">Protein modification; protein ubiquitination.</text>
</comment>
<evidence type="ECO:0000256" key="3">
    <source>
        <dbReference type="ARBA" id="ARBA00022786"/>
    </source>
</evidence>
<dbReference type="SMART" id="SM00512">
    <property type="entry name" value="Skp1"/>
    <property type="match status" value="2"/>
</dbReference>
<dbReference type="PANTHER" id="PTHR11165">
    <property type="entry name" value="SKP1"/>
    <property type="match status" value="1"/>
</dbReference>
<name>A0ABC8SLR9_9AQUA</name>
<feature type="domain" description="SKP1 component POZ" evidence="5">
    <location>
        <begin position="198"/>
        <end position="240"/>
    </location>
</feature>
<keyword evidence="4" id="KW-0472">Membrane</keyword>
<feature type="domain" description="SKP1 component POZ" evidence="5">
    <location>
        <begin position="6"/>
        <end position="64"/>
    </location>
</feature>
<dbReference type="Gene3D" id="3.30.710.10">
    <property type="entry name" value="Potassium Channel Kv1.1, Chain A"/>
    <property type="match status" value="2"/>
</dbReference>
<evidence type="ECO:0000256" key="2">
    <source>
        <dbReference type="ARBA" id="ARBA00009993"/>
    </source>
</evidence>
<dbReference type="GO" id="GO:0009867">
    <property type="term" value="P:jasmonic acid mediated signaling pathway"/>
    <property type="evidence" value="ECO:0007669"/>
    <property type="project" value="UniProtKB-ARBA"/>
</dbReference>
<dbReference type="Pfam" id="PF03931">
    <property type="entry name" value="Skp1_POZ"/>
    <property type="match status" value="2"/>
</dbReference>
<keyword evidence="3" id="KW-0833">Ubl conjugation pathway</keyword>
<dbReference type="InterPro" id="IPR011333">
    <property type="entry name" value="SKP1/BTB/POZ_sf"/>
</dbReference>
<comment type="similarity">
    <text evidence="2">Belongs to the SKP1 family.</text>
</comment>
<evidence type="ECO:0000313" key="7">
    <source>
        <dbReference type="Proteomes" id="UP001642360"/>
    </source>
</evidence>
<evidence type="ECO:0000256" key="1">
    <source>
        <dbReference type="ARBA" id="ARBA00004906"/>
    </source>
</evidence>
<protein>
    <recommendedName>
        <fullName evidence="5">SKP1 component POZ domain-containing protein</fullName>
    </recommendedName>
</protein>
<proteinExistence type="inferred from homology"/>
<organism evidence="6 7">
    <name type="scientific">Ilex paraguariensis</name>
    <name type="common">yerba mate</name>
    <dbReference type="NCBI Taxonomy" id="185542"/>
    <lineage>
        <taxon>Eukaryota</taxon>
        <taxon>Viridiplantae</taxon>
        <taxon>Streptophyta</taxon>
        <taxon>Embryophyta</taxon>
        <taxon>Tracheophyta</taxon>
        <taxon>Spermatophyta</taxon>
        <taxon>Magnoliopsida</taxon>
        <taxon>eudicotyledons</taxon>
        <taxon>Gunneridae</taxon>
        <taxon>Pentapetalae</taxon>
        <taxon>asterids</taxon>
        <taxon>campanulids</taxon>
        <taxon>Aquifoliales</taxon>
        <taxon>Aquifoliaceae</taxon>
        <taxon>Ilex</taxon>
    </lineage>
</organism>
<keyword evidence="4" id="KW-0812">Transmembrane</keyword>
<dbReference type="Proteomes" id="UP001642360">
    <property type="component" value="Unassembled WGS sequence"/>
</dbReference>
<dbReference type="EMBL" id="CAUOFW020002947">
    <property type="protein sequence ID" value="CAK9156971.1"/>
    <property type="molecule type" value="Genomic_DNA"/>
</dbReference>
<accession>A0ABC8SLR9</accession>
<feature type="transmembrane region" description="Helical" evidence="4">
    <location>
        <begin position="294"/>
        <end position="314"/>
    </location>
</feature>
<evidence type="ECO:0000259" key="5">
    <source>
        <dbReference type="Pfam" id="PF03931"/>
    </source>
</evidence>
<evidence type="ECO:0000256" key="4">
    <source>
        <dbReference type="SAM" id="Phobius"/>
    </source>
</evidence>
<keyword evidence="7" id="KW-1185">Reference proteome</keyword>
<evidence type="ECO:0000313" key="6">
    <source>
        <dbReference type="EMBL" id="CAK9156971.1"/>
    </source>
</evidence>
<gene>
    <name evidence="6" type="ORF">ILEXP_LOCUS25538</name>
</gene>
<comment type="caution">
    <text evidence="6">The sequence shown here is derived from an EMBL/GenBank/DDBJ whole genome shotgun (WGS) entry which is preliminary data.</text>
</comment>
<dbReference type="InterPro" id="IPR001232">
    <property type="entry name" value="SKP1-like"/>
</dbReference>
<sequence>MSSAQKITIKSSDQDPFEVDQAVALESQTIKHMIEDNCADNDIPLPNVTSKILAKVIEYCKKHVETPKTDDRAANDELKAWDAEFVKVDQHTLFDLILGFCRCFAIVLGCWLEMICLCNESRGSHIFVEEIHQERNENEVIGEDENNEEQIEPFLTMSLAAKDYSDVGFLFVEFEIPLLLENRLLLNCNDIFLNFMLAVALESQTIKHMIEDNCADNDIPLPNVTSKILAKVIEYCKKHVETPKTDDRAANDELKAWDAEFVKVDQHTLFDLILVSFLGCVHRQGSICSDPIRLTIWMVVLGILSVFCYCSWLLGSHIFVEEIHQERNENEVIGEDENNEEQIEPFLTMSLAAKDYSDVGFLFVEFEIPLLLENRLLLNCNDIFLNFMLVNLLGCYAANNFAGRLDTKL</sequence>
<dbReference type="SUPFAM" id="SSF54695">
    <property type="entry name" value="POZ domain"/>
    <property type="match status" value="2"/>
</dbReference>
<keyword evidence="4" id="KW-1133">Transmembrane helix</keyword>
<dbReference type="CDD" id="cd18322">
    <property type="entry name" value="BTB_POZ_SKP1"/>
    <property type="match status" value="1"/>
</dbReference>
<dbReference type="InterPro" id="IPR016897">
    <property type="entry name" value="SKP1"/>
</dbReference>
<dbReference type="AlphaFoldDB" id="A0ABC8SLR9"/>
<reference evidence="6 7" key="1">
    <citation type="submission" date="2024-02" db="EMBL/GenBank/DDBJ databases">
        <authorList>
            <person name="Vignale AGUSTIN F."/>
            <person name="Sosa J E."/>
            <person name="Modenutti C."/>
        </authorList>
    </citation>
    <scope>NUCLEOTIDE SEQUENCE [LARGE SCALE GENOMIC DNA]</scope>
</reference>
<dbReference type="InterPro" id="IPR016073">
    <property type="entry name" value="Skp1_comp_POZ"/>
</dbReference>